<keyword evidence="4" id="KW-1185">Reference proteome</keyword>
<gene>
    <name evidence="3" type="ORF">B4U79_02735</name>
    <name evidence="2" type="ORF">B4U79_03824</name>
</gene>
<dbReference type="Gene3D" id="2.10.80.10">
    <property type="entry name" value="Lipase, subunit A"/>
    <property type="match status" value="2"/>
</dbReference>
<accession>A0A3S3QGE5</accession>
<dbReference type="GO" id="GO:0008047">
    <property type="term" value="F:enzyme activator activity"/>
    <property type="evidence" value="ECO:0007669"/>
    <property type="project" value="InterPro"/>
</dbReference>
<protein>
    <submittedName>
        <fullName evidence="3">Uncharacterized protein</fullName>
    </submittedName>
</protein>
<dbReference type="PANTHER" id="PTHR10041">
    <property type="entry name" value="COLIPASE"/>
    <property type="match status" value="1"/>
</dbReference>
<feature type="signal peptide" evidence="1">
    <location>
        <begin position="1"/>
        <end position="24"/>
    </location>
</feature>
<dbReference type="PROSITE" id="PS51342">
    <property type="entry name" value="COLIPASE_2"/>
    <property type="match status" value="1"/>
</dbReference>
<evidence type="ECO:0000313" key="3">
    <source>
        <dbReference type="EMBL" id="RWS08441.1"/>
    </source>
</evidence>
<dbReference type="GO" id="GO:0005576">
    <property type="term" value="C:extracellular region"/>
    <property type="evidence" value="ECO:0007669"/>
    <property type="project" value="InterPro"/>
</dbReference>
<dbReference type="GO" id="GO:0016042">
    <property type="term" value="P:lipid catabolic process"/>
    <property type="evidence" value="ECO:0007669"/>
    <property type="project" value="InterPro"/>
</dbReference>
<dbReference type="EMBL" id="NCKU01002968">
    <property type="protein sequence ID" value="RWS08441.1"/>
    <property type="molecule type" value="Genomic_DNA"/>
</dbReference>
<feature type="chain" id="PRO_5036094776" evidence="1">
    <location>
        <begin position="25"/>
        <end position="256"/>
    </location>
</feature>
<comment type="caution">
    <text evidence="3">The sequence shown here is derived from an EMBL/GenBank/DDBJ whole genome shotgun (WGS) entry which is preliminary data.</text>
</comment>
<evidence type="ECO:0000313" key="4">
    <source>
        <dbReference type="Proteomes" id="UP000285301"/>
    </source>
</evidence>
<reference evidence="3 4" key="1">
    <citation type="journal article" date="2018" name="Gigascience">
        <title>Genomes of trombidid mites reveal novel predicted allergens and laterally-transferred genes associated with secondary metabolism.</title>
        <authorList>
            <person name="Dong X."/>
            <person name="Chaisiri K."/>
            <person name="Xia D."/>
            <person name="Armstrong S.D."/>
            <person name="Fang Y."/>
            <person name="Donnelly M.J."/>
            <person name="Kadowaki T."/>
            <person name="McGarry J.W."/>
            <person name="Darby A.C."/>
            <person name="Makepeace B.L."/>
        </authorList>
    </citation>
    <scope>NUCLEOTIDE SEQUENCE [LARGE SCALE GENOMIC DNA]</scope>
    <source>
        <strain evidence="3">UoL-WK</strain>
    </source>
</reference>
<reference evidence="3" key="2">
    <citation type="submission" date="2018-11" db="EMBL/GenBank/DDBJ databases">
        <title>Trombidioid mite genomics.</title>
        <authorList>
            <person name="Dong X."/>
        </authorList>
    </citation>
    <scope>NUCLEOTIDE SEQUENCE</scope>
    <source>
        <strain evidence="3">UoL-WK</strain>
    </source>
</reference>
<dbReference type="InterPro" id="IPR001981">
    <property type="entry name" value="Colipase"/>
</dbReference>
<evidence type="ECO:0000256" key="1">
    <source>
        <dbReference type="SAM" id="SignalP"/>
    </source>
</evidence>
<evidence type="ECO:0000313" key="2">
    <source>
        <dbReference type="EMBL" id="RWS07118.1"/>
    </source>
</evidence>
<name>A0A3S3QGE5_9ACAR</name>
<proteinExistence type="predicted"/>
<organism evidence="3 4">
    <name type="scientific">Dinothrombium tinctorium</name>
    <dbReference type="NCBI Taxonomy" id="1965070"/>
    <lineage>
        <taxon>Eukaryota</taxon>
        <taxon>Metazoa</taxon>
        <taxon>Ecdysozoa</taxon>
        <taxon>Arthropoda</taxon>
        <taxon>Chelicerata</taxon>
        <taxon>Arachnida</taxon>
        <taxon>Acari</taxon>
        <taxon>Acariformes</taxon>
        <taxon>Trombidiformes</taxon>
        <taxon>Prostigmata</taxon>
        <taxon>Anystina</taxon>
        <taxon>Parasitengona</taxon>
        <taxon>Trombidioidea</taxon>
        <taxon>Trombidiidae</taxon>
        <taxon>Dinothrombium</taxon>
    </lineage>
</organism>
<dbReference type="PANTHER" id="PTHR10041:SF5">
    <property type="entry name" value="LEUCINE-RICH COLIPASE-LIKE PROTEIN 1"/>
    <property type="match status" value="1"/>
</dbReference>
<dbReference type="EMBL" id="NCKU01003651">
    <property type="protein sequence ID" value="RWS07118.1"/>
    <property type="molecule type" value="Genomic_DNA"/>
</dbReference>
<dbReference type="Proteomes" id="UP000285301">
    <property type="component" value="Unassembled WGS sequence"/>
</dbReference>
<dbReference type="GO" id="GO:0007586">
    <property type="term" value="P:digestion"/>
    <property type="evidence" value="ECO:0007669"/>
    <property type="project" value="InterPro"/>
</dbReference>
<sequence>MINAKKITPLLILFHFLVFDHVYAQNGPCRGCICPPFFEPVQPIQRLIPVLGPAHPSHQIDLLRNPMNPKSDVGQSCKYHDDCFSGCCVEDSQTKERSCQWKAQPNERCSLGNIKGGYRIDYCGCETGTLFNRSQRVKLLQPGEPGIEQKMYFDSPYTPKVNLSDNLGCMSSQECASGCCVMFRKRHICKSLAKTNEPCSSGQIKGGFYPRSCPCENENDVCTREKNRRDRSGRYIQLCKRIEEISPKRSRQAMLI</sequence>
<dbReference type="AlphaFoldDB" id="A0A3S3QGE5"/>
<keyword evidence="1" id="KW-0732">Signal</keyword>
<dbReference type="OrthoDB" id="9826993at2759"/>